<keyword evidence="5" id="KW-0378">Hydrolase</keyword>
<name>A0A6J4MTY5_9ACTN</name>
<dbReference type="GO" id="GO:0046872">
    <property type="term" value="F:metal ion binding"/>
    <property type="evidence" value="ECO:0007669"/>
    <property type="project" value="UniProtKB-KW"/>
</dbReference>
<keyword evidence="7" id="KW-0482">Metalloprotease</keyword>
<dbReference type="AlphaFoldDB" id="A0A6J4MTY5"/>
<dbReference type="PANTHER" id="PTHR47466">
    <property type="match status" value="1"/>
</dbReference>
<evidence type="ECO:0000256" key="4">
    <source>
        <dbReference type="ARBA" id="ARBA00022729"/>
    </source>
</evidence>
<evidence type="ECO:0000256" key="1">
    <source>
        <dbReference type="ARBA" id="ARBA00008721"/>
    </source>
</evidence>
<proteinExistence type="inferred from homology"/>
<dbReference type="GO" id="GO:0006508">
    <property type="term" value="P:proteolysis"/>
    <property type="evidence" value="ECO:0007669"/>
    <property type="project" value="UniProtKB-KW"/>
</dbReference>
<keyword evidence="4 10" id="KW-0732">Signal</keyword>
<keyword evidence="3" id="KW-0479">Metal-binding</keyword>
<evidence type="ECO:0000256" key="10">
    <source>
        <dbReference type="SAM" id="SignalP"/>
    </source>
</evidence>
<dbReference type="Pfam" id="PF05572">
    <property type="entry name" value="Peptidase_M43"/>
    <property type="match status" value="1"/>
</dbReference>
<feature type="domain" description="Peptidase M43 pregnancy-associated plasma-A" evidence="11">
    <location>
        <begin position="208"/>
        <end position="308"/>
    </location>
</feature>
<feature type="chain" id="PRO_5026899552" description="Peptidase M43 pregnancy-associated plasma-A domain-containing protein" evidence="10">
    <location>
        <begin position="29"/>
        <end position="314"/>
    </location>
</feature>
<sequence length="314" mass="34008">MTRLRSSAAAVFSTAALAISLPASPVQAMPAPDTATGQERCIEPKHADEGARSGDARPHGDDHRDVSVRQQRAIEQRTKEILNRDGVTSSEVSTLSAGIPVYVHVMMDAKGNGNVTNQQIADQVAVLNKTFGGQESTSAANTGFTFNLAGTDRFYNTQWHNDRQSSSYRTKTRQGGANALNIWLVNFDYLGIATFPWDYARNPGVDGIRVHYNSLPGGGIANYNLGETATHEAGHWLGLYHTFQGGCTTTNDEVADTPAQGSSTNGCPEGRDSCSLAGLDPIHNYMDYSFDSCYTQFTPDQSTRMSSMFSAYRS</sequence>
<dbReference type="GO" id="GO:0008237">
    <property type="term" value="F:metallopeptidase activity"/>
    <property type="evidence" value="ECO:0007669"/>
    <property type="project" value="UniProtKB-KW"/>
</dbReference>
<dbReference type="Gene3D" id="3.40.390.10">
    <property type="entry name" value="Collagenase (Catalytic Domain)"/>
    <property type="match status" value="1"/>
</dbReference>
<evidence type="ECO:0000256" key="8">
    <source>
        <dbReference type="ARBA" id="ARBA00023157"/>
    </source>
</evidence>
<evidence type="ECO:0000256" key="9">
    <source>
        <dbReference type="SAM" id="MobiDB-lite"/>
    </source>
</evidence>
<evidence type="ECO:0000256" key="2">
    <source>
        <dbReference type="ARBA" id="ARBA00022670"/>
    </source>
</evidence>
<keyword evidence="2" id="KW-0645">Protease</keyword>
<protein>
    <recommendedName>
        <fullName evidence="11">Peptidase M43 pregnancy-associated plasma-A domain-containing protein</fullName>
    </recommendedName>
</protein>
<accession>A0A6J4MTY5</accession>
<dbReference type="SUPFAM" id="SSF55486">
    <property type="entry name" value="Metalloproteases ('zincins'), catalytic domain"/>
    <property type="match status" value="1"/>
</dbReference>
<dbReference type="PANTHER" id="PTHR47466:SF1">
    <property type="entry name" value="METALLOPROTEASE MEP1 (AFU_ORTHOLOGUE AFUA_1G07730)-RELATED"/>
    <property type="match status" value="1"/>
</dbReference>
<evidence type="ECO:0000313" key="12">
    <source>
        <dbReference type="EMBL" id="CAA9368701.1"/>
    </source>
</evidence>
<feature type="signal peptide" evidence="10">
    <location>
        <begin position="1"/>
        <end position="28"/>
    </location>
</feature>
<keyword evidence="8" id="KW-1015">Disulfide bond</keyword>
<evidence type="ECO:0000256" key="7">
    <source>
        <dbReference type="ARBA" id="ARBA00023049"/>
    </source>
</evidence>
<reference evidence="12" key="1">
    <citation type="submission" date="2020-02" db="EMBL/GenBank/DDBJ databases">
        <authorList>
            <person name="Meier V. D."/>
        </authorList>
    </citation>
    <scope>NUCLEOTIDE SEQUENCE</scope>
    <source>
        <strain evidence="12">AVDCRST_MAG21</strain>
    </source>
</reference>
<evidence type="ECO:0000256" key="3">
    <source>
        <dbReference type="ARBA" id="ARBA00022723"/>
    </source>
</evidence>
<organism evidence="12">
    <name type="scientific">uncultured Nocardioidaceae bacterium</name>
    <dbReference type="NCBI Taxonomy" id="253824"/>
    <lineage>
        <taxon>Bacteria</taxon>
        <taxon>Bacillati</taxon>
        <taxon>Actinomycetota</taxon>
        <taxon>Actinomycetes</taxon>
        <taxon>Propionibacteriales</taxon>
        <taxon>Nocardioidaceae</taxon>
        <taxon>environmental samples</taxon>
    </lineage>
</organism>
<evidence type="ECO:0000256" key="5">
    <source>
        <dbReference type="ARBA" id="ARBA00022801"/>
    </source>
</evidence>
<evidence type="ECO:0000256" key="6">
    <source>
        <dbReference type="ARBA" id="ARBA00022833"/>
    </source>
</evidence>
<dbReference type="CDD" id="cd04275">
    <property type="entry name" value="ZnMc_pappalysin_like"/>
    <property type="match status" value="1"/>
</dbReference>
<feature type="region of interest" description="Disordered" evidence="9">
    <location>
        <begin position="47"/>
        <end position="66"/>
    </location>
</feature>
<keyword evidence="6" id="KW-0862">Zinc</keyword>
<dbReference type="EMBL" id="CADCUL010000055">
    <property type="protein sequence ID" value="CAA9368701.1"/>
    <property type="molecule type" value="Genomic_DNA"/>
</dbReference>
<evidence type="ECO:0000259" key="11">
    <source>
        <dbReference type="Pfam" id="PF05572"/>
    </source>
</evidence>
<dbReference type="InterPro" id="IPR024079">
    <property type="entry name" value="MetalloPept_cat_dom_sf"/>
</dbReference>
<dbReference type="InterPro" id="IPR008754">
    <property type="entry name" value="Peptidase_M43"/>
</dbReference>
<gene>
    <name evidence="12" type="ORF">AVDCRST_MAG21-473</name>
</gene>
<comment type="similarity">
    <text evidence="1">Belongs to the peptidase M43B family.</text>
</comment>